<dbReference type="Pfam" id="PF23169">
    <property type="entry name" value="HalD"/>
    <property type="match status" value="1"/>
</dbReference>
<sequence>MLREDRETRSIDARIERHLADRVDGEQHWMARKSLYETGFALVSYVLPQDVKERLDEEMAALIDAQSIRRDMRFAQTGNSPRKMRNVSAADIHQHNGPVRELYDSPALRGALSAVAGEDVLTCPYAPEHYVITHLERPGDTHGWHWDDYSFGVIYVAEVPDVELGGFVQTVPNTVWDKSNPRVFQNLVDNPIVSYSLRPGDMYLLRTDTTLHRVHPVETGGRRTIVNMAFAAERDLSKEIDHETMEELFHV</sequence>
<keyword evidence="1" id="KW-0408">Iron</keyword>
<protein>
    <recommendedName>
        <fullName evidence="2">Fe2OG dioxygenase domain-containing protein</fullName>
    </recommendedName>
</protein>
<dbReference type="GO" id="GO:0046872">
    <property type="term" value="F:metal ion binding"/>
    <property type="evidence" value="ECO:0007669"/>
    <property type="project" value="UniProtKB-KW"/>
</dbReference>
<evidence type="ECO:0000259" key="2">
    <source>
        <dbReference type="PROSITE" id="PS51471"/>
    </source>
</evidence>
<dbReference type="GO" id="GO:0016491">
    <property type="term" value="F:oxidoreductase activity"/>
    <property type="evidence" value="ECO:0007669"/>
    <property type="project" value="UniProtKB-KW"/>
</dbReference>
<dbReference type="RefSeq" id="WP_212998054.1">
    <property type="nucleotide sequence ID" value="NZ_BAAATW010000007.1"/>
</dbReference>
<proteinExistence type="inferred from homology"/>
<evidence type="ECO:0000256" key="1">
    <source>
        <dbReference type="RuleBase" id="RU003682"/>
    </source>
</evidence>
<gene>
    <name evidence="3" type="ORF">Aco04nite_32670</name>
</gene>
<keyword evidence="1" id="KW-0479">Metal-binding</keyword>
<name>A0A919SJ06_9ACTN</name>
<dbReference type="InterPro" id="IPR056470">
    <property type="entry name" value="BesD/HalB-like"/>
</dbReference>
<keyword evidence="1" id="KW-0560">Oxidoreductase</keyword>
<accession>A0A919SJ06</accession>
<dbReference type="Gene3D" id="2.60.120.620">
    <property type="entry name" value="q2cbj1_9rhob like domain"/>
    <property type="match status" value="1"/>
</dbReference>
<dbReference type="InterPro" id="IPR005123">
    <property type="entry name" value="Oxoglu/Fe-dep_dioxygenase_dom"/>
</dbReference>
<reference evidence="3" key="1">
    <citation type="submission" date="2021-03" db="EMBL/GenBank/DDBJ databases">
        <title>Whole genome shotgun sequence of Actinoplanes consettensis NBRC 14913.</title>
        <authorList>
            <person name="Komaki H."/>
            <person name="Tamura T."/>
        </authorList>
    </citation>
    <scope>NUCLEOTIDE SEQUENCE</scope>
    <source>
        <strain evidence="3">NBRC 14913</strain>
    </source>
</reference>
<evidence type="ECO:0000313" key="3">
    <source>
        <dbReference type="EMBL" id="GIM72931.1"/>
    </source>
</evidence>
<feature type="domain" description="Fe2OG dioxygenase" evidence="2">
    <location>
        <begin position="127"/>
        <end position="234"/>
    </location>
</feature>
<dbReference type="SUPFAM" id="SSF51197">
    <property type="entry name" value="Clavaminate synthase-like"/>
    <property type="match status" value="1"/>
</dbReference>
<comment type="similarity">
    <text evidence="1">Belongs to the iron/ascorbate-dependent oxidoreductase family.</text>
</comment>
<organism evidence="3 4">
    <name type="scientific">Winogradskya consettensis</name>
    <dbReference type="NCBI Taxonomy" id="113560"/>
    <lineage>
        <taxon>Bacteria</taxon>
        <taxon>Bacillati</taxon>
        <taxon>Actinomycetota</taxon>
        <taxon>Actinomycetes</taxon>
        <taxon>Micromonosporales</taxon>
        <taxon>Micromonosporaceae</taxon>
        <taxon>Winogradskya</taxon>
    </lineage>
</organism>
<keyword evidence="4" id="KW-1185">Reference proteome</keyword>
<dbReference type="Proteomes" id="UP000680865">
    <property type="component" value="Unassembled WGS sequence"/>
</dbReference>
<dbReference type="PROSITE" id="PS51471">
    <property type="entry name" value="FE2OG_OXY"/>
    <property type="match status" value="1"/>
</dbReference>
<dbReference type="EMBL" id="BOQP01000016">
    <property type="protein sequence ID" value="GIM72931.1"/>
    <property type="molecule type" value="Genomic_DNA"/>
</dbReference>
<evidence type="ECO:0000313" key="4">
    <source>
        <dbReference type="Proteomes" id="UP000680865"/>
    </source>
</evidence>
<comment type="caution">
    <text evidence="3">The sequence shown here is derived from an EMBL/GenBank/DDBJ whole genome shotgun (WGS) entry which is preliminary data.</text>
</comment>
<dbReference type="AlphaFoldDB" id="A0A919SJ06"/>